<dbReference type="InterPro" id="IPR009057">
    <property type="entry name" value="Homeodomain-like_sf"/>
</dbReference>
<keyword evidence="3" id="KW-0804">Transcription</keyword>
<dbReference type="PANTHER" id="PTHR47506:SF3">
    <property type="entry name" value="HTH-TYPE TRANSCRIPTIONAL REGULATOR LMRA"/>
    <property type="match status" value="1"/>
</dbReference>
<dbReference type="InterPro" id="IPR036271">
    <property type="entry name" value="Tet_transcr_reg_TetR-rel_C_sf"/>
</dbReference>
<organism evidence="6 7">
    <name type="scientific">Phyllobacterium sophorae</name>
    <dbReference type="NCBI Taxonomy" id="1520277"/>
    <lineage>
        <taxon>Bacteria</taxon>
        <taxon>Pseudomonadati</taxon>
        <taxon>Pseudomonadota</taxon>
        <taxon>Alphaproteobacteria</taxon>
        <taxon>Hyphomicrobiales</taxon>
        <taxon>Phyllobacteriaceae</taxon>
        <taxon>Phyllobacterium</taxon>
    </lineage>
</organism>
<dbReference type="PROSITE" id="PS50977">
    <property type="entry name" value="HTH_TETR_2"/>
    <property type="match status" value="1"/>
</dbReference>
<keyword evidence="1" id="KW-0805">Transcription regulation</keyword>
<evidence type="ECO:0000313" key="7">
    <source>
        <dbReference type="Proteomes" id="UP000241764"/>
    </source>
</evidence>
<gene>
    <name evidence="6" type="ORF">CU103_08400</name>
</gene>
<protein>
    <submittedName>
        <fullName evidence="6">TetR family transcriptional regulator</fullName>
    </submittedName>
</protein>
<sequence>MKNSELNLQEVRQRILETASELFYKQGVRAVGVDLIVEKAEVAKTSLYRHFRTKDDLVAAFLEREDKDFWDTWDKVAQMHVGDPKGELESHLNWIGERVNRPAYRGCPQINVAAEFAEIEHPARKVAAAHKAELRRRLHELAEQLGANRPAELAGQFALLINGAFVSSQMFDAGEAKPLLQQAANALLQASQS</sequence>
<evidence type="ECO:0000259" key="5">
    <source>
        <dbReference type="PROSITE" id="PS50977"/>
    </source>
</evidence>
<dbReference type="AlphaFoldDB" id="A0A2P7BEX9"/>
<keyword evidence="2 4" id="KW-0238">DNA-binding</keyword>
<dbReference type="RefSeq" id="WP_106663466.1">
    <property type="nucleotide sequence ID" value="NZ_PGGM01000003.1"/>
</dbReference>
<evidence type="ECO:0000256" key="3">
    <source>
        <dbReference type="ARBA" id="ARBA00023163"/>
    </source>
</evidence>
<dbReference type="Proteomes" id="UP000241764">
    <property type="component" value="Unassembled WGS sequence"/>
</dbReference>
<dbReference type="Gene3D" id="1.10.357.10">
    <property type="entry name" value="Tetracycline Repressor, domain 2"/>
    <property type="match status" value="1"/>
</dbReference>
<evidence type="ECO:0000256" key="1">
    <source>
        <dbReference type="ARBA" id="ARBA00023015"/>
    </source>
</evidence>
<dbReference type="EMBL" id="PGGM01000003">
    <property type="protein sequence ID" value="PSH65051.1"/>
    <property type="molecule type" value="Genomic_DNA"/>
</dbReference>
<dbReference type="OrthoDB" id="9787680at2"/>
<dbReference type="SUPFAM" id="SSF48498">
    <property type="entry name" value="Tetracyclin repressor-like, C-terminal domain"/>
    <property type="match status" value="1"/>
</dbReference>
<dbReference type="GO" id="GO:0003677">
    <property type="term" value="F:DNA binding"/>
    <property type="evidence" value="ECO:0007669"/>
    <property type="project" value="UniProtKB-UniRule"/>
</dbReference>
<feature type="domain" description="HTH tetR-type" evidence="5">
    <location>
        <begin position="9"/>
        <end position="69"/>
    </location>
</feature>
<evidence type="ECO:0000256" key="2">
    <source>
        <dbReference type="ARBA" id="ARBA00023125"/>
    </source>
</evidence>
<accession>A0A2P7BEX9</accession>
<proteinExistence type="predicted"/>
<reference evidence="7" key="1">
    <citation type="submission" date="2017-11" db="EMBL/GenBank/DDBJ databases">
        <authorList>
            <person name="Kuznetsova I."/>
            <person name="Sazanova A."/>
            <person name="Chirak E."/>
            <person name="Safronova V."/>
            <person name="Willems A."/>
        </authorList>
    </citation>
    <scope>NUCLEOTIDE SEQUENCE [LARGE SCALE GENOMIC DNA]</scope>
    <source>
        <strain evidence="7">CCBAU 03422</strain>
    </source>
</reference>
<comment type="caution">
    <text evidence="6">The sequence shown here is derived from an EMBL/GenBank/DDBJ whole genome shotgun (WGS) entry which is preliminary data.</text>
</comment>
<feature type="DNA-binding region" description="H-T-H motif" evidence="4">
    <location>
        <begin position="32"/>
        <end position="51"/>
    </location>
</feature>
<name>A0A2P7BEX9_9HYPH</name>
<dbReference type="Pfam" id="PF00440">
    <property type="entry name" value="TetR_N"/>
    <property type="match status" value="1"/>
</dbReference>
<dbReference type="PANTHER" id="PTHR47506">
    <property type="entry name" value="TRANSCRIPTIONAL REGULATORY PROTEIN"/>
    <property type="match status" value="1"/>
</dbReference>
<keyword evidence="7" id="KW-1185">Reference proteome</keyword>
<dbReference type="PRINTS" id="PR00455">
    <property type="entry name" value="HTHTETR"/>
</dbReference>
<evidence type="ECO:0000256" key="4">
    <source>
        <dbReference type="PROSITE-ProRule" id="PRU00335"/>
    </source>
</evidence>
<dbReference type="InterPro" id="IPR001647">
    <property type="entry name" value="HTH_TetR"/>
</dbReference>
<evidence type="ECO:0000313" key="6">
    <source>
        <dbReference type="EMBL" id="PSH65051.1"/>
    </source>
</evidence>
<dbReference type="SUPFAM" id="SSF46689">
    <property type="entry name" value="Homeodomain-like"/>
    <property type="match status" value="1"/>
</dbReference>